<dbReference type="GO" id="GO:0005576">
    <property type="term" value="C:extracellular region"/>
    <property type="evidence" value="ECO:0007669"/>
    <property type="project" value="UniProtKB-SubCell"/>
</dbReference>
<dbReference type="PANTHER" id="PTHR32411:SF51">
    <property type="entry name" value="GNK2-HOMOLOGOUS DOMAIN-CONTAINING PROTEIN"/>
    <property type="match status" value="1"/>
</dbReference>
<accession>A0A835J2D2</accession>
<dbReference type="InterPro" id="IPR002902">
    <property type="entry name" value="GNK2"/>
</dbReference>
<dbReference type="Proteomes" id="UP000657918">
    <property type="component" value="Unassembled WGS sequence"/>
</dbReference>
<evidence type="ECO:0000256" key="5">
    <source>
        <dbReference type="ARBA" id="ARBA00038515"/>
    </source>
</evidence>
<feature type="signal peptide" evidence="6">
    <location>
        <begin position="1"/>
        <end position="24"/>
    </location>
</feature>
<feature type="domain" description="Gnk2-homologous" evidence="7">
    <location>
        <begin position="313"/>
        <end position="420"/>
    </location>
</feature>
<gene>
    <name evidence="8" type="ORF">SADUNF_Sadunf17G0026100</name>
</gene>
<sequence length="423" mass="45913">MSSSRLTSSLYLLTFALLLQNVLGIDPLFRRCSSNTNSTATSSYKTSLSALMGSINHLAPVEGFALGSLGQSSQDRPYGLVLCRGDVPPSDCRTCAVIAAREIRKSCPDSKRPIIAILTPTSLARLMTRTMLFNEKTTELLSQLATKASYNSTKLYAAGEMDLPEGSMKLYGMAHCTRDLSSGDCKKCLDGAIRDLPRNVLGIDPLFRRCSSNTNSTATSSYKTSLSVLMGSINQLAPVEGFALGSLGQSSQDRPYGLVLCRGDVSSSDCRTCAVNATGEIRKSCPNSKRAIIAYDNCLLKYSETDFFGQIDDENKLYMLNVNNVRNPVLFNEKTIELLNQLATKASYSSTKLYAAGEMDLPEGSTKLYGMTHCTRDLSSADCKKCLDGAIRDLSRVAYGKEGARVVGGSCMAIYEIYPFFKA</sequence>
<dbReference type="Pfam" id="PF01657">
    <property type="entry name" value="Stress-antifung"/>
    <property type="match status" value="4"/>
</dbReference>
<dbReference type="InterPro" id="IPR038408">
    <property type="entry name" value="GNK2_sf"/>
</dbReference>
<protein>
    <recommendedName>
        <fullName evidence="7">Gnk2-homologous domain-containing protein</fullName>
    </recommendedName>
</protein>
<comment type="subcellular location">
    <subcellularLocation>
        <location evidence="1">Secreted</location>
    </subcellularLocation>
</comment>
<feature type="domain" description="Gnk2-homologous" evidence="7">
    <location>
        <begin position="204"/>
        <end position="307"/>
    </location>
</feature>
<name>A0A835J2D2_9ROSI</name>
<dbReference type="AlphaFoldDB" id="A0A835J2D2"/>
<dbReference type="CDD" id="cd23509">
    <property type="entry name" value="Gnk2-like"/>
    <property type="match status" value="4"/>
</dbReference>
<dbReference type="PROSITE" id="PS51473">
    <property type="entry name" value="GNK2"/>
    <property type="match status" value="3"/>
</dbReference>
<comment type="caution">
    <text evidence="8">The sequence shown here is derived from an EMBL/GenBank/DDBJ whole genome shotgun (WGS) entry which is preliminary data.</text>
</comment>
<dbReference type="OrthoDB" id="1933521at2759"/>
<evidence type="ECO:0000256" key="2">
    <source>
        <dbReference type="ARBA" id="ARBA00022525"/>
    </source>
</evidence>
<evidence type="ECO:0000256" key="4">
    <source>
        <dbReference type="ARBA" id="ARBA00022737"/>
    </source>
</evidence>
<keyword evidence="2" id="KW-0964">Secreted</keyword>
<dbReference type="PANTHER" id="PTHR32411">
    <property type="entry name" value="CYSTEINE-RICH REPEAT SECRETORY PROTEIN 38-RELATED"/>
    <property type="match status" value="1"/>
</dbReference>
<evidence type="ECO:0000313" key="9">
    <source>
        <dbReference type="Proteomes" id="UP000657918"/>
    </source>
</evidence>
<proteinExistence type="inferred from homology"/>
<evidence type="ECO:0000256" key="1">
    <source>
        <dbReference type="ARBA" id="ARBA00004613"/>
    </source>
</evidence>
<dbReference type="InterPro" id="IPR050581">
    <property type="entry name" value="CRR_secretory_protein"/>
</dbReference>
<keyword evidence="4" id="KW-0677">Repeat</keyword>
<comment type="similarity">
    <text evidence="5">Belongs to the cysteine-rich repeat secretory protein family.</text>
</comment>
<keyword evidence="9" id="KW-1185">Reference proteome</keyword>
<evidence type="ECO:0000256" key="6">
    <source>
        <dbReference type="SAM" id="SignalP"/>
    </source>
</evidence>
<evidence type="ECO:0000256" key="3">
    <source>
        <dbReference type="ARBA" id="ARBA00022729"/>
    </source>
</evidence>
<dbReference type="EMBL" id="JADGMS010000017">
    <property type="protein sequence ID" value="KAF9663302.1"/>
    <property type="molecule type" value="Genomic_DNA"/>
</dbReference>
<keyword evidence="3 6" id="KW-0732">Signal</keyword>
<dbReference type="FunFam" id="3.30.430.20:FF:000002">
    <property type="entry name" value="Cysteine-rich receptor-like protein kinase 10"/>
    <property type="match status" value="1"/>
</dbReference>
<feature type="domain" description="Gnk2-homologous" evidence="7">
    <location>
        <begin position="26"/>
        <end position="131"/>
    </location>
</feature>
<reference evidence="8 9" key="1">
    <citation type="submission" date="2020-10" db="EMBL/GenBank/DDBJ databases">
        <title>Plant Genome Project.</title>
        <authorList>
            <person name="Zhang R.-G."/>
        </authorList>
    </citation>
    <scope>NUCLEOTIDE SEQUENCE [LARGE SCALE GENOMIC DNA]</scope>
    <source>
        <strain evidence="8">FAFU-HL-1</strain>
        <tissue evidence="8">Leaf</tissue>
    </source>
</reference>
<dbReference type="Gene3D" id="3.30.430.20">
    <property type="entry name" value="Gnk2 domain, C-X8-C-X2-C motif"/>
    <property type="match status" value="4"/>
</dbReference>
<evidence type="ECO:0000259" key="7">
    <source>
        <dbReference type="PROSITE" id="PS51473"/>
    </source>
</evidence>
<evidence type="ECO:0000313" key="8">
    <source>
        <dbReference type="EMBL" id="KAF9663302.1"/>
    </source>
</evidence>
<feature type="chain" id="PRO_5032970404" description="Gnk2-homologous domain-containing protein" evidence="6">
    <location>
        <begin position="25"/>
        <end position="423"/>
    </location>
</feature>
<organism evidence="8 9">
    <name type="scientific">Salix dunnii</name>
    <dbReference type="NCBI Taxonomy" id="1413687"/>
    <lineage>
        <taxon>Eukaryota</taxon>
        <taxon>Viridiplantae</taxon>
        <taxon>Streptophyta</taxon>
        <taxon>Embryophyta</taxon>
        <taxon>Tracheophyta</taxon>
        <taxon>Spermatophyta</taxon>
        <taxon>Magnoliopsida</taxon>
        <taxon>eudicotyledons</taxon>
        <taxon>Gunneridae</taxon>
        <taxon>Pentapetalae</taxon>
        <taxon>rosids</taxon>
        <taxon>fabids</taxon>
        <taxon>Malpighiales</taxon>
        <taxon>Salicaceae</taxon>
        <taxon>Saliceae</taxon>
        <taxon>Salix</taxon>
    </lineage>
</organism>